<dbReference type="SUPFAM" id="SSF56784">
    <property type="entry name" value="HAD-like"/>
    <property type="match status" value="1"/>
</dbReference>
<evidence type="ECO:0000313" key="2">
    <source>
        <dbReference type="Proteomes" id="UP001596492"/>
    </source>
</evidence>
<dbReference type="SFLD" id="SFLDG01135">
    <property type="entry name" value="C1.5.6:_HAD__Beta-PGM__Phospha"/>
    <property type="match status" value="1"/>
</dbReference>
<protein>
    <submittedName>
        <fullName evidence="1">HAD-IA family hydrolase</fullName>
    </submittedName>
</protein>
<reference evidence="2" key="1">
    <citation type="journal article" date="2019" name="Int. J. Syst. Evol. Microbiol.">
        <title>The Global Catalogue of Microorganisms (GCM) 10K type strain sequencing project: providing services to taxonomists for standard genome sequencing and annotation.</title>
        <authorList>
            <consortium name="The Broad Institute Genomics Platform"/>
            <consortium name="The Broad Institute Genome Sequencing Center for Infectious Disease"/>
            <person name="Wu L."/>
            <person name="Ma J."/>
        </authorList>
    </citation>
    <scope>NUCLEOTIDE SEQUENCE [LARGE SCALE GENOMIC DNA]</scope>
    <source>
        <strain evidence="2">CCUG 51308</strain>
    </source>
</reference>
<name>A0ABW2IGF1_9PROT</name>
<comment type="caution">
    <text evidence="1">The sequence shown here is derived from an EMBL/GenBank/DDBJ whole genome shotgun (WGS) entry which is preliminary data.</text>
</comment>
<dbReference type="NCBIfam" id="TIGR01549">
    <property type="entry name" value="HAD-SF-IA-v1"/>
    <property type="match status" value="1"/>
</dbReference>
<proteinExistence type="predicted"/>
<dbReference type="InterPro" id="IPR023214">
    <property type="entry name" value="HAD_sf"/>
</dbReference>
<dbReference type="GO" id="GO:0016787">
    <property type="term" value="F:hydrolase activity"/>
    <property type="evidence" value="ECO:0007669"/>
    <property type="project" value="UniProtKB-KW"/>
</dbReference>
<evidence type="ECO:0000313" key="1">
    <source>
        <dbReference type="EMBL" id="MFC7290094.1"/>
    </source>
</evidence>
<dbReference type="SFLD" id="SFLDG01129">
    <property type="entry name" value="C1.5:_HAD__Beta-PGM__Phosphata"/>
    <property type="match status" value="1"/>
</dbReference>
<organism evidence="1 2">
    <name type="scientific">Hirschia litorea</name>
    <dbReference type="NCBI Taxonomy" id="1199156"/>
    <lineage>
        <taxon>Bacteria</taxon>
        <taxon>Pseudomonadati</taxon>
        <taxon>Pseudomonadota</taxon>
        <taxon>Alphaproteobacteria</taxon>
        <taxon>Hyphomonadales</taxon>
        <taxon>Hyphomonadaceae</taxon>
        <taxon>Hirschia</taxon>
    </lineage>
</organism>
<dbReference type="InterPro" id="IPR006439">
    <property type="entry name" value="HAD-SF_hydro_IA"/>
</dbReference>
<dbReference type="SFLD" id="SFLDS00003">
    <property type="entry name" value="Haloacid_Dehalogenase"/>
    <property type="match status" value="1"/>
</dbReference>
<dbReference type="InterPro" id="IPR023198">
    <property type="entry name" value="PGP-like_dom2"/>
</dbReference>
<dbReference type="InterPro" id="IPR036412">
    <property type="entry name" value="HAD-like_sf"/>
</dbReference>
<dbReference type="NCBIfam" id="TIGR01509">
    <property type="entry name" value="HAD-SF-IA-v3"/>
    <property type="match status" value="1"/>
</dbReference>
<dbReference type="PANTHER" id="PTHR43434">
    <property type="entry name" value="PHOSPHOGLYCOLATE PHOSPHATASE"/>
    <property type="match status" value="1"/>
</dbReference>
<dbReference type="InterPro" id="IPR050155">
    <property type="entry name" value="HAD-like_hydrolase_sf"/>
</dbReference>
<dbReference type="Gene3D" id="3.40.50.1000">
    <property type="entry name" value="HAD superfamily/HAD-like"/>
    <property type="match status" value="1"/>
</dbReference>
<accession>A0ABW2IGF1</accession>
<sequence length="225" mass="24709">MSLKLAVWDLDGTIVDSREIIQGAMVSAFTKWGIKAPDYDQTRQIVGLTLATAIENLVPDAEPALIANLTEDYKKSFIALRQAPDYKEPLYDGSIQLLNDMVADGWLMGVATGKSRQGLSHILDMHDLEKFFDTHWCADDGPGKPHPHMVQKNMDQLGCFAEQTVMIGDAIFDMQMARAANVHALGVSWGFGKADELAAAGAHAVVHDYNELRQSLFEFGAKVTS</sequence>
<keyword evidence="1" id="KW-0378">Hydrolase</keyword>
<dbReference type="EMBL" id="JBHTBR010000002">
    <property type="protein sequence ID" value="MFC7290094.1"/>
    <property type="molecule type" value="Genomic_DNA"/>
</dbReference>
<dbReference type="InterPro" id="IPR041492">
    <property type="entry name" value="HAD_2"/>
</dbReference>
<keyword evidence="2" id="KW-1185">Reference proteome</keyword>
<dbReference type="Proteomes" id="UP001596492">
    <property type="component" value="Unassembled WGS sequence"/>
</dbReference>
<gene>
    <name evidence="1" type="ORF">ACFQS8_00560</name>
</gene>
<dbReference type="Pfam" id="PF13419">
    <property type="entry name" value="HAD_2"/>
    <property type="match status" value="1"/>
</dbReference>
<dbReference type="PANTHER" id="PTHR43434:SF24">
    <property type="entry name" value="HYDROLASE-RELATED"/>
    <property type="match status" value="1"/>
</dbReference>
<dbReference type="Gene3D" id="1.10.150.240">
    <property type="entry name" value="Putative phosphatase, domain 2"/>
    <property type="match status" value="1"/>
</dbReference>
<dbReference type="RefSeq" id="WP_382164697.1">
    <property type="nucleotide sequence ID" value="NZ_JBHTBR010000002.1"/>
</dbReference>